<evidence type="ECO:0000256" key="11">
    <source>
        <dbReference type="ARBA" id="ARBA00049339"/>
    </source>
</evidence>
<keyword evidence="9" id="KW-0648">Protein biosynthesis</keyword>
<comment type="subunit">
    <text evidence="3">Monomer.</text>
</comment>
<keyword evidence="10" id="KW-0030">Aminoacyl-tRNA synthetase</keyword>
<dbReference type="InterPro" id="IPR035684">
    <property type="entry name" value="ArgRS_core"/>
</dbReference>
<protein>
    <recommendedName>
        <fullName evidence="4">arginine--tRNA ligase</fullName>
        <ecNumber evidence="4">6.1.1.19</ecNumber>
    </recommendedName>
</protein>
<evidence type="ECO:0000256" key="6">
    <source>
        <dbReference type="ARBA" id="ARBA00022598"/>
    </source>
</evidence>
<evidence type="ECO:0000256" key="10">
    <source>
        <dbReference type="ARBA" id="ARBA00023146"/>
    </source>
</evidence>
<dbReference type="GO" id="GO:0005737">
    <property type="term" value="C:cytoplasm"/>
    <property type="evidence" value="ECO:0007669"/>
    <property type="project" value="UniProtKB-SubCell"/>
</dbReference>
<evidence type="ECO:0000256" key="1">
    <source>
        <dbReference type="ARBA" id="ARBA00004496"/>
    </source>
</evidence>
<keyword evidence="5" id="KW-0963">Cytoplasm</keyword>
<dbReference type="NCBIfam" id="TIGR00456">
    <property type="entry name" value="argS"/>
    <property type="match status" value="1"/>
</dbReference>
<dbReference type="GO" id="GO:0006420">
    <property type="term" value="P:arginyl-tRNA aminoacylation"/>
    <property type="evidence" value="ECO:0007669"/>
    <property type="project" value="InterPro"/>
</dbReference>
<dbReference type="Pfam" id="PF05746">
    <property type="entry name" value="DALR_1"/>
    <property type="match status" value="1"/>
</dbReference>
<keyword evidence="7" id="KW-0547">Nucleotide-binding</keyword>
<dbReference type="Pfam" id="PF03485">
    <property type="entry name" value="Arg_tRNA_synt_N"/>
    <property type="match status" value="1"/>
</dbReference>
<dbReference type="SUPFAM" id="SSF47323">
    <property type="entry name" value="Anticodon-binding domain of a subclass of class I aminoacyl-tRNA synthetases"/>
    <property type="match status" value="1"/>
</dbReference>
<name>A0A381PGM3_9ZZZZ</name>
<dbReference type="SUPFAM" id="SSF55190">
    <property type="entry name" value="Arginyl-tRNA synthetase (ArgRS), N-terminal 'additional' domain"/>
    <property type="match status" value="1"/>
</dbReference>
<gene>
    <name evidence="14" type="ORF">METZ01_LOCUS18944</name>
</gene>
<dbReference type="HAMAP" id="MF_00123">
    <property type="entry name" value="Arg_tRNA_synth"/>
    <property type="match status" value="1"/>
</dbReference>
<dbReference type="Gene3D" id="3.40.50.620">
    <property type="entry name" value="HUPs"/>
    <property type="match status" value="1"/>
</dbReference>
<dbReference type="InterPro" id="IPR001278">
    <property type="entry name" value="Arg-tRNA-ligase"/>
</dbReference>
<reference evidence="14" key="1">
    <citation type="submission" date="2018-05" db="EMBL/GenBank/DDBJ databases">
        <authorList>
            <person name="Lanie J.A."/>
            <person name="Ng W.-L."/>
            <person name="Kazmierczak K.M."/>
            <person name="Andrzejewski T.M."/>
            <person name="Davidsen T.M."/>
            <person name="Wayne K.J."/>
            <person name="Tettelin H."/>
            <person name="Glass J.I."/>
            <person name="Rusch D."/>
            <person name="Podicherti R."/>
            <person name="Tsui H.-C.T."/>
            <person name="Winkler M.E."/>
        </authorList>
    </citation>
    <scope>NUCLEOTIDE SEQUENCE</scope>
</reference>
<dbReference type="PRINTS" id="PR01038">
    <property type="entry name" value="TRNASYNTHARG"/>
</dbReference>
<dbReference type="GO" id="GO:0004814">
    <property type="term" value="F:arginine-tRNA ligase activity"/>
    <property type="evidence" value="ECO:0007669"/>
    <property type="project" value="UniProtKB-EC"/>
</dbReference>
<dbReference type="EMBL" id="UINC01000975">
    <property type="protein sequence ID" value="SUZ66090.1"/>
    <property type="molecule type" value="Genomic_DNA"/>
</dbReference>
<dbReference type="AlphaFoldDB" id="A0A381PGM3"/>
<dbReference type="SUPFAM" id="SSF52374">
    <property type="entry name" value="Nucleotidylyl transferase"/>
    <property type="match status" value="1"/>
</dbReference>
<keyword evidence="6" id="KW-0436">Ligase</keyword>
<dbReference type="FunFam" id="3.40.50.620:FF:000062">
    <property type="entry name" value="Arginine--tRNA ligase"/>
    <property type="match status" value="1"/>
</dbReference>
<dbReference type="CDD" id="cd00671">
    <property type="entry name" value="ArgRS_core"/>
    <property type="match status" value="1"/>
</dbReference>
<evidence type="ECO:0000259" key="12">
    <source>
        <dbReference type="SMART" id="SM00836"/>
    </source>
</evidence>
<evidence type="ECO:0000256" key="9">
    <source>
        <dbReference type="ARBA" id="ARBA00022917"/>
    </source>
</evidence>
<dbReference type="EC" id="6.1.1.19" evidence="4"/>
<feature type="domain" description="Arginyl tRNA synthetase N-terminal" evidence="13">
    <location>
        <begin position="4"/>
        <end position="94"/>
    </location>
</feature>
<sequence>MSDEAIRQAVNYALSGMGVEDADVRLEEPKDPSHGDLATNVALTLAKKLGRSPRVIAEEIAEEITSRISFHIDTEDFGIESVSVAGPGFLNFKLSFGQVASGLMEIIAADDNYGRSVEGGGESLMVEFVSANPTGPMHLGHARQAALGDAIAGLLDWTGWSVSREFYYNDAGAQIDRLAESVGARYQQHFGQDAEIPEGGYQGDYIREIAADLAEEHGDRFVEDPLSQEALDVMRETAVRMLREEQDRDLSDFGLHFDVYFLESSLYEDGQVESTAAALRESGKVYDLDGAVWLRTTEYGDQKDRVMIKSDGSPTYFLPDVAYHMGKWGRGFHQAINVQGADHHGTVARVQAGVQALGLPEGYPEYVLHQMVRVERDGKEVKLSKRAGSNITFGELMTKVGVDVTRYFFQMRKPDGHLVFDLDLALDQSDKNPVYKVQYAHARMCSIFKKAGLERSSVGTEGVDLSVFTTEAERELIKALLRFPDLVSNAARLRAPHLICDYLEQTAGAVNSWYHAGNPSRNPESAVLVEDDRLRNARLALARSVQTVLRNGLAILGILAPEQMARADEE</sequence>
<evidence type="ECO:0000256" key="8">
    <source>
        <dbReference type="ARBA" id="ARBA00022840"/>
    </source>
</evidence>
<feature type="domain" description="DALR anticodon binding" evidence="12">
    <location>
        <begin position="437"/>
        <end position="564"/>
    </location>
</feature>
<comment type="similarity">
    <text evidence="2">Belongs to the class-I aminoacyl-tRNA synthetase family.</text>
</comment>
<dbReference type="Gene3D" id="3.30.1360.70">
    <property type="entry name" value="Arginyl tRNA synthetase N-terminal domain"/>
    <property type="match status" value="1"/>
</dbReference>
<dbReference type="InterPro" id="IPR014729">
    <property type="entry name" value="Rossmann-like_a/b/a_fold"/>
</dbReference>
<dbReference type="GO" id="GO:0005524">
    <property type="term" value="F:ATP binding"/>
    <property type="evidence" value="ECO:0007669"/>
    <property type="project" value="UniProtKB-KW"/>
</dbReference>
<dbReference type="Gene3D" id="1.10.730.10">
    <property type="entry name" value="Isoleucyl-tRNA Synthetase, Domain 1"/>
    <property type="match status" value="1"/>
</dbReference>
<dbReference type="SMART" id="SM00836">
    <property type="entry name" value="DALR_1"/>
    <property type="match status" value="1"/>
</dbReference>
<comment type="catalytic activity">
    <reaction evidence="11">
        <text>tRNA(Arg) + L-arginine + ATP = L-arginyl-tRNA(Arg) + AMP + diphosphate</text>
        <dbReference type="Rhea" id="RHEA:20301"/>
        <dbReference type="Rhea" id="RHEA-COMP:9658"/>
        <dbReference type="Rhea" id="RHEA-COMP:9673"/>
        <dbReference type="ChEBI" id="CHEBI:30616"/>
        <dbReference type="ChEBI" id="CHEBI:32682"/>
        <dbReference type="ChEBI" id="CHEBI:33019"/>
        <dbReference type="ChEBI" id="CHEBI:78442"/>
        <dbReference type="ChEBI" id="CHEBI:78513"/>
        <dbReference type="ChEBI" id="CHEBI:456215"/>
        <dbReference type="EC" id="6.1.1.19"/>
    </reaction>
</comment>
<dbReference type="PANTHER" id="PTHR11956">
    <property type="entry name" value="ARGINYL-TRNA SYNTHETASE"/>
    <property type="match status" value="1"/>
</dbReference>
<evidence type="ECO:0000256" key="2">
    <source>
        <dbReference type="ARBA" id="ARBA00005594"/>
    </source>
</evidence>
<dbReference type="FunFam" id="1.10.730.10:FF:000008">
    <property type="entry name" value="Arginine--tRNA ligase"/>
    <property type="match status" value="1"/>
</dbReference>
<evidence type="ECO:0000313" key="14">
    <source>
        <dbReference type="EMBL" id="SUZ66090.1"/>
    </source>
</evidence>
<evidence type="ECO:0000256" key="5">
    <source>
        <dbReference type="ARBA" id="ARBA00022490"/>
    </source>
</evidence>
<dbReference type="SMART" id="SM01016">
    <property type="entry name" value="Arg_tRNA_synt_N"/>
    <property type="match status" value="1"/>
</dbReference>
<evidence type="ECO:0000256" key="7">
    <source>
        <dbReference type="ARBA" id="ARBA00022741"/>
    </source>
</evidence>
<dbReference type="InterPro" id="IPR005148">
    <property type="entry name" value="Arg-tRNA-synth_N"/>
</dbReference>
<keyword evidence="8" id="KW-0067">ATP-binding</keyword>
<dbReference type="InterPro" id="IPR036695">
    <property type="entry name" value="Arg-tRNA-synth_N_sf"/>
</dbReference>
<accession>A0A381PGM3</accession>
<evidence type="ECO:0000256" key="4">
    <source>
        <dbReference type="ARBA" id="ARBA00012837"/>
    </source>
</evidence>
<evidence type="ECO:0000259" key="13">
    <source>
        <dbReference type="SMART" id="SM01016"/>
    </source>
</evidence>
<dbReference type="PROSITE" id="PS00178">
    <property type="entry name" value="AA_TRNA_LIGASE_I"/>
    <property type="match status" value="1"/>
</dbReference>
<evidence type="ECO:0000256" key="3">
    <source>
        <dbReference type="ARBA" id="ARBA00011245"/>
    </source>
</evidence>
<dbReference type="CDD" id="cd07956">
    <property type="entry name" value="Anticodon_Ia_Arg"/>
    <property type="match status" value="1"/>
</dbReference>
<dbReference type="PANTHER" id="PTHR11956:SF5">
    <property type="entry name" value="ARGININE--TRNA LIGASE, CYTOPLASMIC"/>
    <property type="match status" value="1"/>
</dbReference>
<proteinExistence type="inferred from homology"/>
<dbReference type="InterPro" id="IPR009080">
    <property type="entry name" value="tRNAsynth_Ia_anticodon-bd"/>
</dbReference>
<dbReference type="InterPro" id="IPR001412">
    <property type="entry name" value="aa-tRNA-synth_I_CS"/>
</dbReference>
<dbReference type="Pfam" id="PF00750">
    <property type="entry name" value="tRNA-synt_1d"/>
    <property type="match status" value="1"/>
</dbReference>
<organism evidence="14">
    <name type="scientific">marine metagenome</name>
    <dbReference type="NCBI Taxonomy" id="408172"/>
    <lineage>
        <taxon>unclassified sequences</taxon>
        <taxon>metagenomes</taxon>
        <taxon>ecological metagenomes</taxon>
    </lineage>
</organism>
<dbReference type="InterPro" id="IPR008909">
    <property type="entry name" value="DALR_anticod-bd"/>
</dbReference>
<comment type="subcellular location">
    <subcellularLocation>
        <location evidence="1">Cytoplasm</location>
    </subcellularLocation>
</comment>